<keyword evidence="2" id="KW-1185">Reference proteome</keyword>
<reference evidence="1" key="1">
    <citation type="submission" date="2022-04" db="EMBL/GenBank/DDBJ databases">
        <title>Jade perch genome.</title>
        <authorList>
            <person name="Chao B."/>
        </authorList>
    </citation>
    <scope>NUCLEOTIDE SEQUENCE</scope>
    <source>
        <strain evidence="1">CB-2022</strain>
    </source>
</reference>
<proteinExistence type="predicted"/>
<protein>
    <submittedName>
        <fullName evidence="1">Uncharacterized protein</fullName>
    </submittedName>
</protein>
<sequence>MSSEKNSEVVGCNASIMKNVWEIREREYMQKLQLEQERIEKSALPSINKDWQNRSDARLGTHKRVERKKKPVEDQTDSNNVWRSKKPQVPPTSLRRTGSGPLGRPGGQKGGFSTSTPNYKDKKGQDKNLKRLQLLMFITQTQPSAMVWGKSWKYNKSLPLPAEGAEVRSDWGRCWMFASQQPYSEAGKPWPNGPNEMDPLSLHLWKKPDCREVESQQLDLSLPTEEWQMSWRKPYKNNKGDTSSVNGENGPKFGFFTLLVETQHHNEALCSSEWNESWRSTKPTSQQDHFNVSNDCLMNEQHKDREMSSTLKECWKLINHHGYNKSKVPQVQNSHSPEWANSWKVAKNHNNSDPSLSQEHRDNYDNHGQQKESPLYNVKLVFHEQKCRDLYLQLCNEFKDLSEWSKSWQVTKNNSKPCEEIEKVLKAALETQKVEEKTKGYYSASEKADPSFDQLKYSEIYQPNRVSTQSMMRHLKHLENVWSPSEWRNSWRTLKHRMRMERRRMRPDPSRPFRTSEEEGNMKPIASEWKDSWKFTCRPLHQEPEFWQAGWSTMPQIRVDRARDQNHFAPVELPKNGPTGDRSWGESWRFTRPQHQSGSGQGRVQTSQGRSSVASHCAEDSQVCRRYIRSVSDWQEAWMVSETQFHHDKPSLTQWRGAWKCSNFQAEHWSEQVPREKRVGALMETQREMISLQRDKDKMSSSFDNQMFREKYPEKQWSASWRAASVLNLQDRKSMSSTNQQQHATPNGHGSKWGMSFRLANPMPHMEQFWVESPPNRYHYKVMWSRQKNINTKFSNNPVSFRLWGTSHQFLQGARAQINDKTKSKAPVDPRVIITKKTKTRRHLYSNIEKEKQSNRKWAGCHLLGKTQPRPKRGPASMKKSKMEDKTEDKFFEEWAESWTVFVLHGSLKKQMPVKSLSGWDVSWKFLLPPYQPMNSPKTV</sequence>
<dbReference type="EMBL" id="CM041545">
    <property type="protein sequence ID" value="KAI3362557.1"/>
    <property type="molecule type" value="Genomic_DNA"/>
</dbReference>
<evidence type="ECO:0000313" key="2">
    <source>
        <dbReference type="Proteomes" id="UP000831701"/>
    </source>
</evidence>
<name>A0ACB8W5R6_9TELE</name>
<evidence type="ECO:0000313" key="1">
    <source>
        <dbReference type="EMBL" id="KAI3362557.1"/>
    </source>
</evidence>
<gene>
    <name evidence="1" type="ORF">L3Q82_012259</name>
</gene>
<dbReference type="Proteomes" id="UP000831701">
    <property type="component" value="Chromosome 15"/>
</dbReference>
<organism evidence="1 2">
    <name type="scientific">Scortum barcoo</name>
    <name type="common">barcoo grunter</name>
    <dbReference type="NCBI Taxonomy" id="214431"/>
    <lineage>
        <taxon>Eukaryota</taxon>
        <taxon>Metazoa</taxon>
        <taxon>Chordata</taxon>
        <taxon>Craniata</taxon>
        <taxon>Vertebrata</taxon>
        <taxon>Euteleostomi</taxon>
        <taxon>Actinopterygii</taxon>
        <taxon>Neopterygii</taxon>
        <taxon>Teleostei</taxon>
        <taxon>Neoteleostei</taxon>
        <taxon>Acanthomorphata</taxon>
        <taxon>Eupercaria</taxon>
        <taxon>Centrarchiformes</taxon>
        <taxon>Terapontoidei</taxon>
        <taxon>Terapontidae</taxon>
        <taxon>Scortum</taxon>
    </lineage>
</organism>
<comment type="caution">
    <text evidence="1">The sequence shown here is derived from an EMBL/GenBank/DDBJ whole genome shotgun (WGS) entry which is preliminary data.</text>
</comment>
<accession>A0ACB8W5R6</accession>